<dbReference type="CDD" id="cd12162">
    <property type="entry name" value="2-Hacid_dh_4"/>
    <property type="match status" value="1"/>
</dbReference>
<feature type="domain" description="D-isomer specific 2-hydroxyacid dehydrogenase catalytic" evidence="5">
    <location>
        <begin position="26"/>
        <end position="319"/>
    </location>
</feature>
<dbReference type="InterPro" id="IPR006140">
    <property type="entry name" value="D-isomer_DH_NAD-bd"/>
</dbReference>
<comment type="caution">
    <text evidence="7">The sequence shown here is derived from an EMBL/GenBank/DDBJ whole genome shotgun (WGS) entry which is preliminary data.</text>
</comment>
<dbReference type="InterPro" id="IPR036291">
    <property type="entry name" value="NAD(P)-bd_dom_sf"/>
</dbReference>
<proteinExistence type="inferred from homology"/>
<dbReference type="InterPro" id="IPR006139">
    <property type="entry name" value="D-isomer_2_OHA_DH_cat_dom"/>
</dbReference>
<dbReference type="PANTHER" id="PTHR43761">
    <property type="entry name" value="D-ISOMER SPECIFIC 2-HYDROXYACID DEHYDROGENASE FAMILY PROTEIN (AFU_ORTHOLOGUE AFUA_1G13630)"/>
    <property type="match status" value="1"/>
</dbReference>
<sequence>MKIVVLDGYALNPGDLSWDGLNALGDCVVYERTPVEQIVERAAGAWAVLTNKTVLSATTLAALPDLRYIGVLATGYNVVDVEAAARQGIAVTNVPAYGAASVAQLVFALLLEMCSQVGHHARLVREGAWTRSPDFAFWDRPLIELEGLTLGIVGFGDIGRKVAALGRAFGMEILVHTKHPEKYRGQGADVAFAELDDLFARSDVVSLHCPLTAETERLVDTRRLALMKSTARLINTGRGALVDEATLAAALNDDRLAGAGLDVLCQEPPPADNPLLQARNCFITPHVAWATGAARGRLLAGAVGNLRDFLAGVPRNVVNGVGPAAPPVP</sequence>
<protein>
    <submittedName>
        <fullName evidence="7">D-2-hydroxyacid dehydrogenase</fullName>
    </submittedName>
</protein>
<organism evidence="7 8">
    <name type="scientific">Trichloromonas acetexigens</name>
    <dbReference type="NCBI Taxonomy" id="38815"/>
    <lineage>
        <taxon>Bacteria</taxon>
        <taxon>Pseudomonadati</taxon>
        <taxon>Thermodesulfobacteriota</taxon>
        <taxon>Desulfuromonadia</taxon>
        <taxon>Desulfuromonadales</taxon>
        <taxon>Trichloromonadaceae</taxon>
        <taxon>Trichloromonas</taxon>
    </lineage>
</organism>
<reference evidence="7 8" key="1">
    <citation type="submission" date="2019-07" db="EMBL/GenBank/DDBJ databases">
        <title>Insights of Desulfuromonas acetexigens electromicrobiology.</title>
        <authorList>
            <person name="Katuri K."/>
            <person name="Sapireddy V."/>
            <person name="Shaw D.R."/>
            <person name="Saikaly P."/>
        </authorList>
    </citation>
    <scope>NUCLEOTIDE SEQUENCE [LARGE SCALE GENOMIC DNA]</scope>
    <source>
        <strain evidence="7 8">2873</strain>
    </source>
</reference>
<feature type="domain" description="D-isomer specific 2-hydroxyacid dehydrogenase NAD-binding" evidence="6">
    <location>
        <begin position="107"/>
        <end position="288"/>
    </location>
</feature>
<evidence type="ECO:0000256" key="1">
    <source>
        <dbReference type="ARBA" id="ARBA00005854"/>
    </source>
</evidence>
<evidence type="ECO:0000256" key="4">
    <source>
        <dbReference type="RuleBase" id="RU003719"/>
    </source>
</evidence>
<name>A0A550J620_9BACT</name>
<dbReference type="InterPro" id="IPR029753">
    <property type="entry name" value="D-isomer_DH_CS"/>
</dbReference>
<evidence type="ECO:0000313" key="7">
    <source>
        <dbReference type="EMBL" id="TRO78700.1"/>
    </source>
</evidence>
<evidence type="ECO:0000256" key="2">
    <source>
        <dbReference type="ARBA" id="ARBA00023002"/>
    </source>
</evidence>
<gene>
    <name evidence="7" type="ORF">FL622_15515</name>
</gene>
<dbReference type="Pfam" id="PF02826">
    <property type="entry name" value="2-Hacid_dh_C"/>
    <property type="match status" value="1"/>
</dbReference>
<dbReference type="PROSITE" id="PS00671">
    <property type="entry name" value="D_2_HYDROXYACID_DH_3"/>
    <property type="match status" value="1"/>
</dbReference>
<comment type="similarity">
    <text evidence="1 4">Belongs to the D-isomer specific 2-hydroxyacid dehydrogenase family.</text>
</comment>
<evidence type="ECO:0000259" key="6">
    <source>
        <dbReference type="Pfam" id="PF02826"/>
    </source>
</evidence>
<dbReference type="SUPFAM" id="SSF51735">
    <property type="entry name" value="NAD(P)-binding Rossmann-fold domains"/>
    <property type="match status" value="1"/>
</dbReference>
<keyword evidence="8" id="KW-1185">Reference proteome</keyword>
<dbReference type="OrthoDB" id="9793626at2"/>
<dbReference type="PANTHER" id="PTHR43761:SF1">
    <property type="entry name" value="D-ISOMER SPECIFIC 2-HYDROXYACID DEHYDROGENASE CATALYTIC DOMAIN-CONTAINING PROTEIN-RELATED"/>
    <property type="match status" value="1"/>
</dbReference>
<accession>A0A550J620</accession>
<dbReference type="FunFam" id="3.40.50.720:FF:000203">
    <property type="entry name" value="D-3-phosphoglycerate dehydrogenase (SerA)"/>
    <property type="match status" value="1"/>
</dbReference>
<dbReference type="GO" id="GO:0051287">
    <property type="term" value="F:NAD binding"/>
    <property type="evidence" value="ECO:0007669"/>
    <property type="project" value="InterPro"/>
</dbReference>
<dbReference type="PROSITE" id="PS00670">
    <property type="entry name" value="D_2_HYDROXYACID_DH_2"/>
    <property type="match status" value="1"/>
</dbReference>
<evidence type="ECO:0000259" key="5">
    <source>
        <dbReference type="Pfam" id="PF00389"/>
    </source>
</evidence>
<dbReference type="SUPFAM" id="SSF52283">
    <property type="entry name" value="Formate/glycerate dehydrogenase catalytic domain-like"/>
    <property type="match status" value="1"/>
</dbReference>
<dbReference type="Proteomes" id="UP000317155">
    <property type="component" value="Unassembled WGS sequence"/>
</dbReference>
<keyword evidence="2 4" id="KW-0560">Oxidoreductase</keyword>
<dbReference type="GO" id="GO:0016616">
    <property type="term" value="F:oxidoreductase activity, acting on the CH-OH group of donors, NAD or NADP as acceptor"/>
    <property type="evidence" value="ECO:0007669"/>
    <property type="project" value="InterPro"/>
</dbReference>
<dbReference type="InterPro" id="IPR050418">
    <property type="entry name" value="D-iso_2-hydroxyacid_DH_PdxB"/>
</dbReference>
<dbReference type="Pfam" id="PF00389">
    <property type="entry name" value="2-Hacid_dh"/>
    <property type="match status" value="1"/>
</dbReference>
<evidence type="ECO:0000256" key="3">
    <source>
        <dbReference type="ARBA" id="ARBA00023027"/>
    </source>
</evidence>
<dbReference type="Gene3D" id="3.40.50.720">
    <property type="entry name" value="NAD(P)-binding Rossmann-like Domain"/>
    <property type="match status" value="2"/>
</dbReference>
<keyword evidence="3" id="KW-0520">NAD</keyword>
<dbReference type="EMBL" id="VJVV01000015">
    <property type="protein sequence ID" value="TRO78700.1"/>
    <property type="molecule type" value="Genomic_DNA"/>
</dbReference>
<dbReference type="RefSeq" id="WP_092054745.1">
    <property type="nucleotide sequence ID" value="NZ_FOJJ01000007.1"/>
</dbReference>
<evidence type="ECO:0000313" key="8">
    <source>
        <dbReference type="Proteomes" id="UP000317155"/>
    </source>
</evidence>
<dbReference type="AlphaFoldDB" id="A0A550J620"/>